<reference evidence="2" key="1">
    <citation type="submission" date="2021-03" db="EMBL/GenBank/DDBJ databases">
        <title>Antimicrobial resistance genes in bacteria isolated from Japanese honey, and their potential for conferring macrolide and lincosamide resistance in the American foulbrood pathogen Paenibacillus larvae.</title>
        <authorList>
            <person name="Okamoto M."/>
            <person name="Kumagai M."/>
            <person name="Kanamori H."/>
            <person name="Takamatsu D."/>
        </authorList>
    </citation>
    <scope>NUCLEOTIDE SEQUENCE</scope>
    <source>
        <strain evidence="2">J43TS3</strain>
    </source>
</reference>
<accession>A0A919X9U8</accession>
<dbReference type="Proteomes" id="UP000676917">
    <property type="component" value="Unassembled WGS sequence"/>
</dbReference>
<dbReference type="InterPro" id="IPR001611">
    <property type="entry name" value="Leu-rich_rpt"/>
</dbReference>
<evidence type="ECO:0000313" key="2">
    <source>
        <dbReference type="EMBL" id="GIO27037.1"/>
    </source>
</evidence>
<dbReference type="Pfam" id="PF01963">
    <property type="entry name" value="TraB_PrgY_gumN"/>
    <property type="match status" value="1"/>
</dbReference>
<protein>
    <recommendedName>
        <fullName evidence="4">TraB/GumN family protein</fullName>
    </recommendedName>
</protein>
<dbReference type="Gene3D" id="3.80.10.10">
    <property type="entry name" value="Ribonuclease Inhibitor"/>
    <property type="match status" value="1"/>
</dbReference>
<gene>
    <name evidence="2" type="ORF">J43TS3_16480</name>
</gene>
<name>A0A919X9U8_9BACI</name>
<organism evidence="2 3">
    <name type="scientific">Ornithinibacillus bavariensis</name>
    <dbReference type="NCBI Taxonomy" id="545502"/>
    <lineage>
        <taxon>Bacteria</taxon>
        <taxon>Bacillati</taxon>
        <taxon>Bacillota</taxon>
        <taxon>Bacilli</taxon>
        <taxon>Bacillales</taxon>
        <taxon>Bacillaceae</taxon>
        <taxon>Ornithinibacillus</taxon>
    </lineage>
</organism>
<dbReference type="PROSITE" id="PS51257">
    <property type="entry name" value="PROKAR_LIPOPROTEIN"/>
    <property type="match status" value="1"/>
</dbReference>
<dbReference type="AlphaFoldDB" id="A0A919X9U8"/>
<evidence type="ECO:0008006" key="4">
    <source>
        <dbReference type="Google" id="ProtNLM"/>
    </source>
</evidence>
<dbReference type="PROSITE" id="PS51450">
    <property type="entry name" value="LRR"/>
    <property type="match status" value="1"/>
</dbReference>
<dbReference type="SUPFAM" id="SSF52058">
    <property type="entry name" value="L domain-like"/>
    <property type="match status" value="1"/>
</dbReference>
<sequence length="414" mass="46926">MKRFFSHLVLLLILFVVVSCQANEKENSVLFSDYQLEQLIREEINQPEGDIQLEALQKITSLNLSSSRIKSIDGLEYLDKVTNLNLENNRILDFSPLVKMDSLKEVSIGGNPYDESTIAKLEAKNIVVHSKVMVAVRGEPDGPGGFLWKVDNGNTTVYLQGTIHIATEAFFPLNQKIEEAYAEADIIVPEIDLNNINLIETQALYLELATYSDGSSIEDNITSSLYAKLKNTYSELNSSVDMFSMYQPWFHSTLIQQLMNEELGYIEGVDMYFLDRAEHDQKKIIALETVEEQLSLFADTTPKYQVQMLEESLVDIDDYGSQMEKLFSLYVNGDSEALLSYLIDEDGNPSAEEQAFMEALNDKRNYKMAEKIAGFLEEDSGDTYLVIVGSLHLLLEPHIRSILEEKGYTIERVL</sequence>
<dbReference type="InterPro" id="IPR002816">
    <property type="entry name" value="TraB/PrgY/GumN_fam"/>
</dbReference>
<comment type="caution">
    <text evidence="2">The sequence shown here is derived from an EMBL/GenBank/DDBJ whole genome shotgun (WGS) entry which is preliminary data.</text>
</comment>
<keyword evidence="1" id="KW-0732">Signal</keyword>
<feature type="signal peptide" evidence="1">
    <location>
        <begin position="1"/>
        <end position="22"/>
    </location>
</feature>
<dbReference type="InterPro" id="IPR032675">
    <property type="entry name" value="LRR_dom_sf"/>
</dbReference>
<dbReference type="EMBL" id="BORP01000002">
    <property type="protein sequence ID" value="GIO27037.1"/>
    <property type="molecule type" value="Genomic_DNA"/>
</dbReference>
<feature type="chain" id="PRO_5037010576" description="TraB/GumN family protein" evidence="1">
    <location>
        <begin position="23"/>
        <end position="414"/>
    </location>
</feature>
<dbReference type="CDD" id="cd14789">
    <property type="entry name" value="Tiki"/>
    <property type="match status" value="1"/>
</dbReference>
<dbReference type="PANTHER" id="PTHR40590">
    <property type="entry name" value="CYTOPLASMIC PROTEIN-RELATED"/>
    <property type="match status" value="1"/>
</dbReference>
<evidence type="ECO:0000256" key="1">
    <source>
        <dbReference type="SAM" id="SignalP"/>
    </source>
</evidence>
<dbReference type="PANTHER" id="PTHR40590:SF1">
    <property type="entry name" value="CYTOPLASMIC PROTEIN"/>
    <property type="match status" value="1"/>
</dbReference>
<dbReference type="InterPro" id="IPR047111">
    <property type="entry name" value="YbaP-like"/>
</dbReference>
<dbReference type="RefSeq" id="WP_212920519.1">
    <property type="nucleotide sequence ID" value="NZ_BORP01000002.1"/>
</dbReference>
<evidence type="ECO:0000313" key="3">
    <source>
        <dbReference type="Proteomes" id="UP000676917"/>
    </source>
</evidence>
<keyword evidence="3" id="KW-1185">Reference proteome</keyword>
<proteinExistence type="predicted"/>